<sequence length="106" mass="12097">MTRDERRQAFASMPDADPGKRMFLLGLRCAALQHETVSEVQRERVDGELLPQVRRIETVRKNNLRGELSLRIDKATALFADIMGDWSPRPDNPIARQVRAEIGIDL</sequence>
<keyword evidence="2" id="KW-1185">Reference proteome</keyword>
<evidence type="ECO:0000313" key="1">
    <source>
        <dbReference type="EMBL" id="GAA3963054.1"/>
    </source>
</evidence>
<name>A0ABP7PBV2_9ACTN</name>
<accession>A0ABP7PBV2</accession>
<gene>
    <name evidence="1" type="ORF">GCM10022231_24140</name>
</gene>
<dbReference type="Proteomes" id="UP001418444">
    <property type="component" value="Unassembled WGS sequence"/>
</dbReference>
<evidence type="ECO:0000313" key="2">
    <source>
        <dbReference type="Proteomes" id="UP001418444"/>
    </source>
</evidence>
<organism evidence="1 2">
    <name type="scientific">Gordonia caeni</name>
    <dbReference type="NCBI Taxonomy" id="1007097"/>
    <lineage>
        <taxon>Bacteria</taxon>
        <taxon>Bacillati</taxon>
        <taxon>Actinomycetota</taxon>
        <taxon>Actinomycetes</taxon>
        <taxon>Mycobacteriales</taxon>
        <taxon>Gordoniaceae</taxon>
        <taxon>Gordonia</taxon>
    </lineage>
</organism>
<dbReference type="RefSeq" id="WP_344784039.1">
    <property type="nucleotide sequence ID" value="NZ_BAAAZW010000006.1"/>
</dbReference>
<comment type="caution">
    <text evidence="1">The sequence shown here is derived from an EMBL/GenBank/DDBJ whole genome shotgun (WGS) entry which is preliminary data.</text>
</comment>
<dbReference type="EMBL" id="BAAAZW010000006">
    <property type="protein sequence ID" value="GAA3963054.1"/>
    <property type="molecule type" value="Genomic_DNA"/>
</dbReference>
<protein>
    <submittedName>
        <fullName evidence="1">Uncharacterized protein</fullName>
    </submittedName>
</protein>
<reference evidence="2" key="1">
    <citation type="journal article" date="2019" name="Int. J. Syst. Evol. Microbiol.">
        <title>The Global Catalogue of Microorganisms (GCM) 10K type strain sequencing project: providing services to taxonomists for standard genome sequencing and annotation.</title>
        <authorList>
            <consortium name="The Broad Institute Genomics Platform"/>
            <consortium name="The Broad Institute Genome Sequencing Center for Infectious Disease"/>
            <person name="Wu L."/>
            <person name="Ma J."/>
        </authorList>
    </citation>
    <scope>NUCLEOTIDE SEQUENCE [LARGE SCALE GENOMIC DNA]</scope>
    <source>
        <strain evidence="2">JCM 16923</strain>
    </source>
</reference>
<proteinExistence type="predicted"/>